<evidence type="ECO:0000256" key="1">
    <source>
        <dbReference type="SAM" id="MobiDB-lite"/>
    </source>
</evidence>
<name>A0ABV5XYS4_ARTRM</name>
<sequence length="171" mass="17774">MSASPAVHSLPDAVLQATSPPIASRSIVASPRAKARMDGPSGRGPSSARKAAQLLSLDAEIRALARSIAQAAVEVLAGTRPAQQLSRTLDPGCLSALQHRAALTRAHAANAQGGQSRLHRSPMVRSVRVCAVNDGVYEASLVVSEELRSRAVAMRLEGSNGAWKVTALEIG</sequence>
<proteinExistence type="predicted"/>
<reference evidence="2 3" key="1">
    <citation type="submission" date="2024-09" db="EMBL/GenBank/DDBJ databases">
        <authorList>
            <person name="Sun Q."/>
            <person name="Mori K."/>
        </authorList>
    </citation>
    <scope>NUCLEOTIDE SEQUENCE [LARGE SCALE GENOMIC DNA]</scope>
    <source>
        <strain evidence="2 3">JCM 1334</strain>
    </source>
</reference>
<dbReference type="RefSeq" id="WP_234748138.1">
    <property type="nucleotide sequence ID" value="NZ_BAAAWN010000001.1"/>
</dbReference>
<comment type="caution">
    <text evidence="2">The sequence shown here is derived from an EMBL/GenBank/DDBJ whole genome shotgun (WGS) entry which is preliminary data.</text>
</comment>
<keyword evidence="3" id="KW-1185">Reference proteome</keyword>
<protein>
    <submittedName>
        <fullName evidence="2">Rv3235 family protein</fullName>
    </submittedName>
</protein>
<feature type="region of interest" description="Disordered" evidence="1">
    <location>
        <begin position="25"/>
        <end position="48"/>
    </location>
</feature>
<dbReference type="Proteomes" id="UP001589702">
    <property type="component" value="Unassembled WGS sequence"/>
</dbReference>
<dbReference type="InterPro" id="IPR045596">
    <property type="entry name" value="DUF6459"/>
</dbReference>
<evidence type="ECO:0000313" key="3">
    <source>
        <dbReference type="Proteomes" id="UP001589702"/>
    </source>
</evidence>
<organism evidence="2 3">
    <name type="scientific">Arthrobacter ramosus</name>
    <dbReference type="NCBI Taxonomy" id="1672"/>
    <lineage>
        <taxon>Bacteria</taxon>
        <taxon>Bacillati</taxon>
        <taxon>Actinomycetota</taxon>
        <taxon>Actinomycetes</taxon>
        <taxon>Micrococcales</taxon>
        <taxon>Micrococcaceae</taxon>
        <taxon>Arthrobacter</taxon>
    </lineage>
</organism>
<gene>
    <name evidence="2" type="ORF">ACFFP1_06395</name>
</gene>
<dbReference type="Pfam" id="PF20060">
    <property type="entry name" value="DUF6459"/>
    <property type="match status" value="1"/>
</dbReference>
<evidence type="ECO:0000313" key="2">
    <source>
        <dbReference type="EMBL" id="MFB9819127.1"/>
    </source>
</evidence>
<accession>A0ABV5XYS4</accession>
<dbReference type="EMBL" id="JBHMBC010000007">
    <property type="protein sequence ID" value="MFB9819127.1"/>
    <property type="molecule type" value="Genomic_DNA"/>
</dbReference>